<name>A0A1T3NY73_9ACTN</name>
<evidence type="ECO:0000313" key="3">
    <source>
        <dbReference type="EMBL" id="OPC81797.1"/>
    </source>
</evidence>
<dbReference type="PANTHER" id="PTHR46797">
    <property type="entry name" value="HTH-TYPE TRANSCRIPTIONAL REGULATOR"/>
    <property type="match status" value="1"/>
</dbReference>
<reference evidence="3 4" key="1">
    <citation type="submission" date="2017-03" db="EMBL/GenBank/DDBJ databases">
        <title>Draft genome sequence of Streptomyces scabrisporus NF3, endophyte isolated from Amphipterygium adstringens.</title>
        <authorList>
            <person name="Vazquez M."/>
            <person name="Ceapa C.D."/>
            <person name="Rodriguez Luna D."/>
            <person name="Sanchez Esquivel S."/>
        </authorList>
    </citation>
    <scope>NUCLEOTIDE SEQUENCE [LARGE SCALE GENOMIC DNA]</scope>
    <source>
        <strain evidence="3 4">NF3</strain>
    </source>
</reference>
<protein>
    <recommendedName>
        <fullName evidence="2">HTH cro/C1-type domain-containing protein</fullName>
    </recommendedName>
</protein>
<dbReference type="OrthoDB" id="3420984at2"/>
<dbReference type="EMBL" id="MWQN01000001">
    <property type="protein sequence ID" value="OPC81797.1"/>
    <property type="molecule type" value="Genomic_DNA"/>
</dbReference>
<dbReference type="Gene3D" id="1.10.260.40">
    <property type="entry name" value="lambda repressor-like DNA-binding domains"/>
    <property type="match status" value="1"/>
</dbReference>
<dbReference type="AlphaFoldDB" id="A0A1T3NY73"/>
<evidence type="ECO:0000259" key="2">
    <source>
        <dbReference type="PROSITE" id="PS50943"/>
    </source>
</evidence>
<gene>
    <name evidence="3" type="ORF">B4N89_13405</name>
</gene>
<evidence type="ECO:0000256" key="1">
    <source>
        <dbReference type="ARBA" id="ARBA00023125"/>
    </source>
</evidence>
<dbReference type="GO" id="GO:0003677">
    <property type="term" value="F:DNA binding"/>
    <property type="evidence" value="ECO:0007669"/>
    <property type="project" value="UniProtKB-KW"/>
</dbReference>
<dbReference type="GO" id="GO:0005829">
    <property type="term" value="C:cytosol"/>
    <property type="evidence" value="ECO:0007669"/>
    <property type="project" value="TreeGrafter"/>
</dbReference>
<sequence>MEYGASIGQRVARARRQRGLSQPALAERMGVTAGYISKVERGAVILDRISAIAAFADALGVELPYMLGQPQMLIQSPDAEVMGIPAIEAALMPTSLFVSFAPTDRVEDYDVSVLGEEAEAIWAAYQDGEYATMGERLPSLIARCQAAHTAAGVGSKAKTAAVLTMVYCATKSLLVQVGELKLAHLALERAIGAADQADDPLLRPLVLWHLAAVLLAQGRTADALHVAEAEVNRLHDETGRARPELLSLYGGLALKGVVAAARLEKGLQTWSLWAEAEVQARRLGRDRNDYMTLFGPTNCQMIATTAGVDLSQPEVALRHHAKIKPGAMSSPGRESRHLVTVARAQCKLGQDTPALKTLLAAEQLAPEQLRYKPMATEVVRELRRRHRPGRLEELAARIGADDT</sequence>
<dbReference type="InterPro" id="IPR050807">
    <property type="entry name" value="TransReg_Diox_bact_type"/>
</dbReference>
<dbReference type="SUPFAM" id="SSF47413">
    <property type="entry name" value="lambda repressor-like DNA-binding domains"/>
    <property type="match status" value="1"/>
</dbReference>
<dbReference type="PANTHER" id="PTHR46797:SF1">
    <property type="entry name" value="METHYLPHOSPHONATE SYNTHASE"/>
    <property type="match status" value="1"/>
</dbReference>
<accession>A0A1T3NY73</accession>
<evidence type="ECO:0000313" key="4">
    <source>
        <dbReference type="Proteomes" id="UP000190037"/>
    </source>
</evidence>
<feature type="domain" description="HTH cro/C1-type" evidence="2">
    <location>
        <begin position="11"/>
        <end position="66"/>
    </location>
</feature>
<keyword evidence="4" id="KW-1185">Reference proteome</keyword>
<dbReference type="STRING" id="159449.B4N89_13405"/>
<dbReference type="RefSeq" id="WP_143657946.1">
    <property type="nucleotide sequence ID" value="NZ_MWQN01000001.1"/>
</dbReference>
<dbReference type="InterPro" id="IPR001387">
    <property type="entry name" value="Cro/C1-type_HTH"/>
</dbReference>
<dbReference type="Pfam" id="PF13560">
    <property type="entry name" value="HTH_31"/>
    <property type="match status" value="1"/>
</dbReference>
<organism evidence="3 4">
    <name type="scientific">Embleya scabrispora</name>
    <dbReference type="NCBI Taxonomy" id="159449"/>
    <lineage>
        <taxon>Bacteria</taxon>
        <taxon>Bacillati</taxon>
        <taxon>Actinomycetota</taxon>
        <taxon>Actinomycetes</taxon>
        <taxon>Kitasatosporales</taxon>
        <taxon>Streptomycetaceae</taxon>
        <taxon>Embleya</taxon>
    </lineage>
</organism>
<dbReference type="SMART" id="SM00530">
    <property type="entry name" value="HTH_XRE"/>
    <property type="match status" value="1"/>
</dbReference>
<dbReference type="InterPro" id="IPR010982">
    <property type="entry name" value="Lambda_DNA-bd_dom_sf"/>
</dbReference>
<proteinExistence type="predicted"/>
<dbReference type="CDD" id="cd00093">
    <property type="entry name" value="HTH_XRE"/>
    <property type="match status" value="1"/>
</dbReference>
<dbReference type="GO" id="GO:0003700">
    <property type="term" value="F:DNA-binding transcription factor activity"/>
    <property type="evidence" value="ECO:0007669"/>
    <property type="project" value="TreeGrafter"/>
</dbReference>
<dbReference type="Proteomes" id="UP000190037">
    <property type="component" value="Unassembled WGS sequence"/>
</dbReference>
<dbReference type="PROSITE" id="PS50943">
    <property type="entry name" value="HTH_CROC1"/>
    <property type="match status" value="1"/>
</dbReference>
<comment type="caution">
    <text evidence="3">The sequence shown here is derived from an EMBL/GenBank/DDBJ whole genome shotgun (WGS) entry which is preliminary data.</text>
</comment>
<keyword evidence="1" id="KW-0238">DNA-binding</keyword>